<dbReference type="GO" id="GO:0004519">
    <property type="term" value="F:endonuclease activity"/>
    <property type="evidence" value="ECO:0007669"/>
    <property type="project" value="UniProtKB-KW"/>
</dbReference>
<keyword evidence="1" id="KW-0378">Hydrolase</keyword>
<evidence type="ECO:0000313" key="2">
    <source>
        <dbReference type="Proteomes" id="UP000297891"/>
    </source>
</evidence>
<comment type="caution">
    <text evidence="1">The sequence shown here is derived from an EMBL/GenBank/DDBJ whole genome shotgun (WGS) entry which is preliminary data.</text>
</comment>
<organism evidence="1 2">
    <name type="scientific">Leptospira brenneri</name>
    <dbReference type="NCBI Taxonomy" id="2023182"/>
    <lineage>
        <taxon>Bacteria</taxon>
        <taxon>Pseudomonadati</taxon>
        <taxon>Spirochaetota</taxon>
        <taxon>Spirochaetia</taxon>
        <taxon>Leptospirales</taxon>
        <taxon>Leptospiraceae</taxon>
        <taxon>Leptospira</taxon>
    </lineage>
</organism>
<dbReference type="RefSeq" id="WP_135676891.1">
    <property type="nucleotide sequence ID" value="NZ_RQFP01000002.1"/>
</dbReference>
<sequence length="361" mass="41057">MNIDKKIANENLMIAYKKAIRRKALQTENGKVLGFIITGDHKTYRYILITALLAKSTDRNVDILSLQAGNDVKGSYDARSLCHDVIVPFERKFLKNAIGGSNEPFLNKPARFKSLSMSNAVRKGKDKQMLEILCLNLPNIKKSEDAMETLIDCLFLLSSRKEDITYVDIDTYESRNELLKSLTFIQELQKKSSEGEIPVAIIGSLLANLSSDTLSNCKVIVHPVNQSGASSKEFSDIDVFQNDKLLFGNEIKDKNFSINDVTHACEKLMKKNANKLNFIYGINALNFPNDLYKQTSHYKNEGFILNIINIQEYISWLVTLTENLTCRKIFDQIMQISTEARFKEETKRYVLETAKKNSIIN</sequence>
<dbReference type="OrthoDB" id="1117222at2"/>
<protein>
    <submittedName>
        <fullName evidence="1">Restriction endonuclease, SacI family</fullName>
    </submittedName>
</protein>
<dbReference type="AlphaFoldDB" id="A0A5F1Z7T9"/>
<dbReference type="InterPro" id="IPR019066">
    <property type="entry name" value="Restrct_endonuc_II_SacI"/>
</dbReference>
<reference evidence="1" key="1">
    <citation type="journal article" date="2019" name="PLoS Negl. Trop. Dis.">
        <title>Revisiting the worldwide diversity of Leptospira species in the environment.</title>
        <authorList>
            <person name="Vincent A.T."/>
            <person name="Schiettekatte O."/>
            <person name="Bourhy P."/>
            <person name="Veyrier F.J."/>
            <person name="Picardeau M."/>
        </authorList>
    </citation>
    <scope>NUCLEOTIDE SEQUENCE [LARGE SCALE GENOMIC DNA]</scope>
    <source>
        <strain evidence="1">201800277</strain>
    </source>
</reference>
<dbReference type="Pfam" id="PF09566">
    <property type="entry name" value="RE_SacI"/>
    <property type="match status" value="1"/>
</dbReference>
<keyword evidence="2" id="KW-1185">Reference proteome</keyword>
<evidence type="ECO:0000313" key="1">
    <source>
        <dbReference type="EMBL" id="TGK94063.1"/>
    </source>
</evidence>
<name>A0A5F1Z7T9_9LEPT</name>
<dbReference type="EMBL" id="RQFP01000002">
    <property type="protein sequence ID" value="TGK94063.1"/>
    <property type="molecule type" value="Genomic_DNA"/>
</dbReference>
<accession>A0A5F1Z7T9</accession>
<keyword evidence="1" id="KW-0255">Endonuclease</keyword>
<keyword evidence="1" id="KW-0540">Nuclease</keyword>
<gene>
    <name evidence="1" type="ORF">EHQ30_11080</name>
</gene>
<proteinExistence type="predicted"/>
<dbReference type="Proteomes" id="UP000297891">
    <property type="component" value="Unassembled WGS sequence"/>
</dbReference>